<organism evidence="2 3">
    <name type="scientific">Erwinia phage vB_EamM_Asesino</name>
    <dbReference type="NCBI Taxonomy" id="1883370"/>
    <lineage>
        <taxon>Viruses</taxon>
        <taxon>Duplodnaviria</taxon>
        <taxon>Heunggongvirae</taxon>
        <taxon>Uroviricota</taxon>
        <taxon>Caudoviricetes</taxon>
        <taxon>Chimalliviridae</taxon>
        <taxon>Erskinevirus</taxon>
        <taxon>Erskinevirus asesino</taxon>
    </lineage>
</organism>
<protein>
    <submittedName>
        <fullName evidence="2">Uncharacterized protein</fullName>
    </submittedName>
</protein>
<dbReference type="OrthoDB" id="6567at10239"/>
<keyword evidence="3" id="KW-1185">Reference proteome</keyword>
<gene>
    <name evidence="2" type="ORF">ASESINO_245</name>
</gene>
<dbReference type="GeneID" id="29057195"/>
<dbReference type="Gene3D" id="1.20.120.20">
    <property type="entry name" value="Apolipoprotein"/>
    <property type="match status" value="1"/>
</dbReference>
<accession>A0A1B2IAF9</accession>
<evidence type="ECO:0000313" key="2">
    <source>
        <dbReference type="EMBL" id="ANZ48258.1"/>
    </source>
</evidence>
<sequence length="436" mass="46440">MKLNNIDGITNQIGNKVSGVQSAVGNTVQRGTDAVNRVQSTVDNVGKGVETAQNLYNNVSEKAGETFDKIANGGSSLKEKLGNLFGGSDTSSVGGTKTAGSGASGVSPGQKMPTFATDTKAALPVLDPQKRDVSEPFKPVNKEGMSALGYLSPGGAGSLLSKGWSTLTELRDKALTAVGTDYASVKNRLEQTMNIAGQLAKLPSEISQEVNGYMNQFNSAKWQVTAMIDDATHTFDSFKDLGDYLAIDNVLKSFGVGSDSNGYNSFSTLDINTSSALIYGISTKLNEYGLPGKIDPMVQAISDPVAQEALYGELMVQASATGNLDSVEYYLPKLKPGQGQQIAKDVIKNLMANLRVEPGIGFRQYGQRLLALFNALDPNWDKSKTNPAMTELYLYTYAGSNAIQALLTTDRRMYVIAGGSVQYQSANSLVNTYFAV</sequence>
<proteinExistence type="predicted"/>
<feature type="region of interest" description="Disordered" evidence="1">
    <location>
        <begin position="88"/>
        <end position="109"/>
    </location>
</feature>
<dbReference type="KEGG" id="vg:29057195"/>
<dbReference type="EMBL" id="KX397364">
    <property type="protein sequence ID" value="ANZ48258.1"/>
    <property type="molecule type" value="Genomic_DNA"/>
</dbReference>
<dbReference type="Proteomes" id="UP000202181">
    <property type="component" value="Segment"/>
</dbReference>
<evidence type="ECO:0000313" key="3">
    <source>
        <dbReference type="Proteomes" id="UP000202181"/>
    </source>
</evidence>
<feature type="compositionally biased region" description="Low complexity" evidence="1">
    <location>
        <begin position="90"/>
        <end position="107"/>
    </location>
</feature>
<dbReference type="RefSeq" id="YP_009290863.1">
    <property type="nucleotide sequence ID" value="NC_031107.2"/>
</dbReference>
<name>A0A1B2IAF9_9CAUD</name>
<evidence type="ECO:0000256" key="1">
    <source>
        <dbReference type="SAM" id="MobiDB-lite"/>
    </source>
</evidence>
<reference evidence="2" key="1">
    <citation type="submission" date="2016-06" db="EMBL/GenBank/DDBJ databases">
        <authorList>
            <person name="Berg J.A."/>
            <person name="Hyde J.R."/>
            <person name="Breakwell D.P."/>
            <person name="Hope S."/>
            <person name="Grose J.H."/>
        </authorList>
    </citation>
    <scope>NUCLEOTIDE SEQUENCE [LARGE SCALE GENOMIC DNA]</scope>
</reference>